<proteinExistence type="predicted"/>
<feature type="transmembrane region" description="Helical" evidence="1">
    <location>
        <begin position="53"/>
        <end position="75"/>
    </location>
</feature>
<keyword evidence="3" id="KW-1185">Reference proteome</keyword>
<dbReference type="EMBL" id="JAZDQU010000002">
    <property type="protein sequence ID" value="MEE1885766.1"/>
    <property type="molecule type" value="Genomic_DNA"/>
</dbReference>
<reference evidence="2 3" key="1">
    <citation type="submission" date="2024-01" db="EMBL/GenBank/DDBJ databases">
        <title>Pedobacter sp. nov., isolated from oil-contaminated soil.</title>
        <authorList>
            <person name="Le N.T.T."/>
        </authorList>
    </citation>
    <scope>NUCLEOTIDE SEQUENCE [LARGE SCALE GENOMIC DNA]</scope>
    <source>
        <strain evidence="2 3">VNH31</strain>
    </source>
</reference>
<feature type="transmembrane region" description="Helical" evidence="1">
    <location>
        <begin position="87"/>
        <end position="105"/>
    </location>
</feature>
<protein>
    <recommendedName>
        <fullName evidence="4">DUF4149 domain-containing protein</fullName>
    </recommendedName>
</protein>
<sequence>MKENISTVKMPVAVICIFVWIGFLGAISFMEAWMKFQAPGITLPLGLGIGRMVFNALNKVEWVMCIAILINLIFIGKDFLKFKNITFLIPLVLLITQTLWLLPALDARAQLIIDGESVAPSNLHVYFVLIEGIKTICLFIFGVSLFKRAKSIQDIT</sequence>
<feature type="transmembrane region" description="Helical" evidence="1">
    <location>
        <begin position="12"/>
        <end position="33"/>
    </location>
</feature>
<dbReference type="Proteomes" id="UP001337681">
    <property type="component" value="Unassembled WGS sequence"/>
</dbReference>
<keyword evidence="1" id="KW-0472">Membrane</keyword>
<comment type="caution">
    <text evidence="2">The sequence shown here is derived from an EMBL/GenBank/DDBJ whole genome shotgun (WGS) entry which is preliminary data.</text>
</comment>
<evidence type="ECO:0000313" key="3">
    <source>
        <dbReference type="Proteomes" id="UP001337681"/>
    </source>
</evidence>
<feature type="transmembrane region" description="Helical" evidence="1">
    <location>
        <begin position="125"/>
        <end position="146"/>
    </location>
</feature>
<accession>A0ABU7H5D2</accession>
<keyword evidence="1" id="KW-1133">Transmembrane helix</keyword>
<evidence type="ECO:0000313" key="2">
    <source>
        <dbReference type="EMBL" id="MEE1885766.1"/>
    </source>
</evidence>
<dbReference type="RefSeq" id="WP_330146661.1">
    <property type="nucleotide sequence ID" value="NZ_JAZDQU010000002.1"/>
</dbReference>
<name>A0ABU7H5D2_9SPHI</name>
<organism evidence="2 3">
    <name type="scientific">Pedobacter flavus</name>
    <dbReference type="NCBI Taxonomy" id="3113906"/>
    <lineage>
        <taxon>Bacteria</taxon>
        <taxon>Pseudomonadati</taxon>
        <taxon>Bacteroidota</taxon>
        <taxon>Sphingobacteriia</taxon>
        <taxon>Sphingobacteriales</taxon>
        <taxon>Sphingobacteriaceae</taxon>
        <taxon>Pedobacter</taxon>
    </lineage>
</organism>
<evidence type="ECO:0008006" key="4">
    <source>
        <dbReference type="Google" id="ProtNLM"/>
    </source>
</evidence>
<keyword evidence="1" id="KW-0812">Transmembrane</keyword>
<gene>
    <name evidence="2" type="ORF">VRU49_10090</name>
</gene>
<evidence type="ECO:0000256" key="1">
    <source>
        <dbReference type="SAM" id="Phobius"/>
    </source>
</evidence>